<dbReference type="WBParaSite" id="SBAD_0000827701-mRNA-1">
    <property type="protein sequence ID" value="SBAD_0000827701-mRNA-1"/>
    <property type="gene ID" value="SBAD_0000827701"/>
</dbReference>
<feature type="domain" description="Neurotransmitter-gated ion-channel transmembrane" evidence="2">
    <location>
        <begin position="35"/>
        <end position="90"/>
    </location>
</feature>
<proteinExistence type="predicted"/>
<dbReference type="InterPro" id="IPR006029">
    <property type="entry name" value="Neurotrans-gated_channel_TM"/>
</dbReference>
<keyword evidence="1" id="KW-0472">Membrane</keyword>
<organism evidence="3">
    <name type="scientific">Soboliphyme baturini</name>
    <dbReference type="NCBI Taxonomy" id="241478"/>
    <lineage>
        <taxon>Eukaryota</taxon>
        <taxon>Metazoa</taxon>
        <taxon>Ecdysozoa</taxon>
        <taxon>Nematoda</taxon>
        <taxon>Enoplea</taxon>
        <taxon>Dorylaimia</taxon>
        <taxon>Dioctophymatida</taxon>
        <taxon>Dioctophymatoidea</taxon>
        <taxon>Soboliphymatidae</taxon>
        <taxon>Soboliphyme</taxon>
    </lineage>
</organism>
<reference evidence="3" key="1">
    <citation type="submission" date="2016-06" db="UniProtKB">
        <authorList>
            <consortium name="WormBaseParasite"/>
        </authorList>
    </citation>
    <scope>IDENTIFICATION</scope>
</reference>
<evidence type="ECO:0000256" key="1">
    <source>
        <dbReference type="SAM" id="Phobius"/>
    </source>
</evidence>
<feature type="transmembrane region" description="Helical" evidence="1">
    <location>
        <begin position="64"/>
        <end position="83"/>
    </location>
</feature>
<dbReference type="Gene3D" id="1.20.58.390">
    <property type="entry name" value="Neurotransmitter-gated ion-channel transmembrane domain"/>
    <property type="match status" value="1"/>
</dbReference>
<accession>A0A183IWI4</accession>
<sequence length="124" mass="13982">LDFYKSVDFNGSKQKSVVALHLFIQRQSFYYIFNLVIPTALITVVAVLGFHLPATSTGPRYTKLRLGMMTLLSMSILLLTVVTEMPKFALEAVPGKKGSFSGVPLIGKFICLVYHLRKRFFVFM</sequence>
<dbReference type="SUPFAM" id="SSF90112">
    <property type="entry name" value="Neurotransmitter-gated ion-channel transmembrane pore"/>
    <property type="match status" value="1"/>
</dbReference>
<protein>
    <submittedName>
        <fullName evidence="3">Neur_chan_memb domain-containing protein</fullName>
    </submittedName>
</protein>
<dbReference type="InterPro" id="IPR036719">
    <property type="entry name" value="Neuro-gated_channel_TM_sf"/>
</dbReference>
<evidence type="ECO:0000259" key="2">
    <source>
        <dbReference type="Pfam" id="PF02932"/>
    </source>
</evidence>
<feature type="transmembrane region" description="Helical" evidence="1">
    <location>
        <begin position="98"/>
        <end position="116"/>
    </location>
</feature>
<dbReference type="InterPro" id="IPR038050">
    <property type="entry name" value="Neuro_actylchol_rec"/>
</dbReference>
<keyword evidence="1" id="KW-1133">Transmembrane helix</keyword>
<feature type="transmembrane region" description="Helical" evidence="1">
    <location>
        <begin position="29"/>
        <end position="52"/>
    </location>
</feature>
<dbReference type="GO" id="GO:0004888">
    <property type="term" value="F:transmembrane signaling receptor activity"/>
    <property type="evidence" value="ECO:0007669"/>
    <property type="project" value="InterPro"/>
</dbReference>
<evidence type="ECO:0000313" key="3">
    <source>
        <dbReference type="WBParaSite" id="SBAD_0000827701-mRNA-1"/>
    </source>
</evidence>
<dbReference type="AlphaFoldDB" id="A0A183IWI4"/>
<name>A0A183IWI4_9BILA</name>
<dbReference type="PANTHER" id="PTHR18945">
    <property type="entry name" value="NEUROTRANSMITTER GATED ION CHANNEL"/>
    <property type="match status" value="1"/>
</dbReference>
<dbReference type="GO" id="GO:0005216">
    <property type="term" value="F:monoatomic ion channel activity"/>
    <property type="evidence" value="ECO:0007669"/>
    <property type="project" value="InterPro"/>
</dbReference>
<dbReference type="Pfam" id="PF02932">
    <property type="entry name" value="Neur_chan_memb"/>
    <property type="match status" value="1"/>
</dbReference>
<dbReference type="InterPro" id="IPR006201">
    <property type="entry name" value="Neur_channel"/>
</dbReference>
<keyword evidence="1" id="KW-0812">Transmembrane</keyword>
<dbReference type="GO" id="GO:0016020">
    <property type="term" value="C:membrane"/>
    <property type="evidence" value="ECO:0007669"/>
    <property type="project" value="InterPro"/>
</dbReference>